<evidence type="ECO:0000313" key="2">
    <source>
        <dbReference type="Proteomes" id="UP000460287"/>
    </source>
</evidence>
<evidence type="ECO:0000313" key="1">
    <source>
        <dbReference type="EMBL" id="MSR91521.1"/>
    </source>
</evidence>
<name>A0A7X2MYN7_9CLOT</name>
<comment type="caution">
    <text evidence="1">The sequence shown here is derived from an EMBL/GenBank/DDBJ whole genome shotgun (WGS) entry which is preliminary data.</text>
</comment>
<dbReference type="Proteomes" id="UP000460287">
    <property type="component" value="Unassembled WGS sequence"/>
</dbReference>
<dbReference type="EMBL" id="VULX01000011">
    <property type="protein sequence ID" value="MSR91521.1"/>
    <property type="molecule type" value="Genomic_DNA"/>
</dbReference>
<dbReference type="AlphaFoldDB" id="A0A7X2MYN7"/>
<reference evidence="1 2" key="1">
    <citation type="submission" date="2019-08" db="EMBL/GenBank/DDBJ databases">
        <title>In-depth cultivation of the pig gut microbiome towards novel bacterial diversity and tailored functional studies.</title>
        <authorList>
            <person name="Wylensek D."/>
            <person name="Hitch T.C.A."/>
            <person name="Clavel T."/>
        </authorList>
    </citation>
    <scope>NUCLEOTIDE SEQUENCE [LARGE SCALE GENOMIC DNA]</scope>
    <source>
        <strain evidence="1 2">WCA-383-APC-5B</strain>
    </source>
</reference>
<proteinExistence type="predicted"/>
<protein>
    <submittedName>
        <fullName evidence="1">Uncharacterized protein</fullName>
    </submittedName>
</protein>
<keyword evidence="2" id="KW-1185">Reference proteome</keyword>
<accession>A0A7X2MYN7</accession>
<sequence>MIKSFSVGIENIDDLIQDIKNAIDTGRIN</sequence>
<gene>
    <name evidence="1" type="ORF">FYJ33_08890</name>
</gene>
<organism evidence="1 2">
    <name type="scientific">Inconstantimicrobium porci</name>
    <dbReference type="NCBI Taxonomy" id="2652291"/>
    <lineage>
        <taxon>Bacteria</taxon>
        <taxon>Bacillati</taxon>
        <taxon>Bacillota</taxon>
        <taxon>Clostridia</taxon>
        <taxon>Eubacteriales</taxon>
        <taxon>Clostridiaceae</taxon>
        <taxon>Inconstantimicrobium</taxon>
    </lineage>
</organism>